<name>A0A7X6L8V7_9NOCA</name>
<dbReference type="RefSeq" id="WP_062973620.1">
    <property type="nucleotide sequence ID" value="NZ_JAAXOS010000014.1"/>
</dbReference>
<keyword evidence="2" id="KW-1185">Reference proteome</keyword>
<comment type="caution">
    <text evidence="1">The sequence shown here is derived from an EMBL/GenBank/DDBJ whole genome shotgun (WGS) entry which is preliminary data.</text>
</comment>
<proteinExistence type="predicted"/>
<dbReference type="Proteomes" id="UP000540698">
    <property type="component" value="Unassembled WGS sequence"/>
</dbReference>
<dbReference type="InterPro" id="IPR055585">
    <property type="entry name" value="DUF7161"/>
</dbReference>
<evidence type="ECO:0000313" key="2">
    <source>
        <dbReference type="Proteomes" id="UP000540698"/>
    </source>
</evidence>
<sequence length="160" mass="18246">MSEDQGATPLRYNQTGLRGRLARLLVEEATDEIDWPADLPFGTDTVVIIDDRPNPHHTLRVHPPDDPTRVALVVYDQLALCDDRPRMDPRRIELNRRHSREMGSLFARFLDAHPDVESEVHAAQTTPEQEDAWTAFSAELFARQQAERSALAAKIEAERR</sequence>
<dbReference type="EMBL" id="JAAXOS010000014">
    <property type="protein sequence ID" value="NKY29795.1"/>
    <property type="molecule type" value="Genomic_DNA"/>
</dbReference>
<organism evidence="1 2">
    <name type="scientific">Nocardia gamkensis</name>
    <dbReference type="NCBI Taxonomy" id="352869"/>
    <lineage>
        <taxon>Bacteria</taxon>
        <taxon>Bacillati</taxon>
        <taxon>Actinomycetota</taxon>
        <taxon>Actinomycetes</taxon>
        <taxon>Mycobacteriales</taxon>
        <taxon>Nocardiaceae</taxon>
        <taxon>Nocardia</taxon>
    </lineage>
</organism>
<dbReference type="Pfam" id="PF23720">
    <property type="entry name" value="DUF7161"/>
    <property type="match status" value="1"/>
</dbReference>
<dbReference type="AlphaFoldDB" id="A0A7X6L8V7"/>
<accession>A0A7X6L8V7</accession>
<evidence type="ECO:0000313" key="1">
    <source>
        <dbReference type="EMBL" id="NKY29795.1"/>
    </source>
</evidence>
<protein>
    <submittedName>
        <fullName evidence="1">Uncharacterized protein</fullName>
    </submittedName>
</protein>
<reference evidence="1 2" key="1">
    <citation type="submission" date="2020-04" db="EMBL/GenBank/DDBJ databases">
        <title>MicrobeNet Type strains.</title>
        <authorList>
            <person name="Nicholson A.C."/>
        </authorList>
    </citation>
    <scope>NUCLEOTIDE SEQUENCE [LARGE SCALE GENOMIC DNA]</scope>
    <source>
        <strain evidence="1 2">DSM 44956</strain>
    </source>
</reference>
<gene>
    <name evidence="1" type="ORF">HGB38_26820</name>
</gene>